<dbReference type="SUPFAM" id="SSF103481">
    <property type="entry name" value="Multidrug resistance efflux transporter EmrE"/>
    <property type="match status" value="1"/>
</dbReference>
<feature type="transmembrane region" description="Helical" evidence="5">
    <location>
        <begin position="81"/>
        <end position="101"/>
    </location>
</feature>
<organism evidence="6 7">
    <name type="scientific">Rotaria sordida</name>
    <dbReference type="NCBI Taxonomy" id="392033"/>
    <lineage>
        <taxon>Eukaryota</taxon>
        <taxon>Metazoa</taxon>
        <taxon>Spiralia</taxon>
        <taxon>Gnathifera</taxon>
        <taxon>Rotifera</taxon>
        <taxon>Eurotatoria</taxon>
        <taxon>Bdelloidea</taxon>
        <taxon>Philodinida</taxon>
        <taxon>Philodinidae</taxon>
        <taxon>Rotaria</taxon>
    </lineage>
</organism>
<dbReference type="PANTHER" id="PTHR11132">
    <property type="entry name" value="SOLUTE CARRIER FAMILY 35"/>
    <property type="match status" value="1"/>
</dbReference>
<feature type="transmembrane region" description="Helical" evidence="5">
    <location>
        <begin position="150"/>
        <end position="175"/>
    </location>
</feature>
<reference evidence="6" key="1">
    <citation type="submission" date="2021-02" db="EMBL/GenBank/DDBJ databases">
        <authorList>
            <person name="Nowell W R."/>
        </authorList>
    </citation>
    <scope>NUCLEOTIDE SEQUENCE</scope>
</reference>
<name>A0A819XG89_9BILA</name>
<dbReference type="InterPro" id="IPR050186">
    <property type="entry name" value="TPT_transporter"/>
</dbReference>
<protein>
    <recommendedName>
        <fullName evidence="8">Sugar phosphate transporter domain-containing protein</fullName>
    </recommendedName>
</protein>
<gene>
    <name evidence="6" type="ORF">JBS370_LOCUS33538</name>
</gene>
<comment type="caution">
    <text evidence="6">The sequence shown here is derived from an EMBL/GenBank/DDBJ whole genome shotgun (WGS) entry which is preliminary data.</text>
</comment>
<evidence type="ECO:0000256" key="5">
    <source>
        <dbReference type="SAM" id="Phobius"/>
    </source>
</evidence>
<evidence type="ECO:0000313" key="7">
    <source>
        <dbReference type="Proteomes" id="UP000663836"/>
    </source>
</evidence>
<keyword evidence="2 5" id="KW-0812">Transmembrane</keyword>
<feature type="transmembrane region" description="Helical" evidence="5">
    <location>
        <begin position="51"/>
        <end position="75"/>
    </location>
</feature>
<feature type="transmembrane region" description="Helical" evidence="5">
    <location>
        <begin position="12"/>
        <end position="30"/>
    </location>
</feature>
<keyword evidence="4 5" id="KW-0472">Membrane</keyword>
<dbReference type="AlphaFoldDB" id="A0A819XG89"/>
<feature type="transmembrane region" description="Helical" evidence="5">
    <location>
        <begin position="122"/>
        <end position="138"/>
    </location>
</feature>
<feature type="transmembrane region" description="Helical" evidence="5">
    <location>
        <begin position="182"/>
        <end position="203"/>
    </location>
</feature>
<evidence type="ECO:0008006" key="8">
    <source>
        <dbReference type="Google" id="ProtNLM"/>
    </source>
</evidence>
<dbReference type="EMBL" id="CAJOBD010009789">
    <property type="protein sequence ID" value="CAF4141910.1"/>
    <property type="molecule type" value="Genomic_DNA"/>
</dbReference>
<comment type="subcellular location">
    <subcellularLocation>
        <location evidence="1">Membrane</location>
        <topology evidence="1">Multi-pass membrane protein</topology>
    </subcellularLocation>
</comment>
<evidence type="ECO:0000313" key="6">
    <source>
        <dbReference type="EMBL" id="CAF4141910.1"/>
    </source>
</evidence>
<keyword evidence="3 5" id="KW-1133">Transmembrane helix</keyword>
<evidence type="ECO:0000256" key="1">
    <source>
        <dbReference type="ARBA" id="ARBA00004141"/>
    </source>
</evidence>
<sequence length="248" mass="28428">MTFFREYPISSLTLTIINCFLLGLFASIALQFLPKISIKNIQTSTNRLKSLFLNSISFSAFITFTFGIIVFRTLVNTYSDLYFHPLSVTYACLSVICNALYQTMVQNDNASSIYERTYFLQNQTIISTFILVPCWLFSDSSFQFNWYVLFRWNIIILLVFCGLVAFIVNSSVIWCIKDDAAIGYNMVGQLKTLLIVFVGSTLFGESLTIKQIISVLFTTLGCAIYVYITYRTKECQKHQQQQLLVNNI</sequence>
<evidence type="ECO:0000256" key="3">
    <source>
        <dbReference type="ARBA" id="ARBA00022989"/>
    </source>
</evidence>
<dbReference type="GO" id="GO:0016020">
    <property type="term" value="C:membrane"/>
    <property type="evidence" value="ECO:0007669"/>
    <property type="project" value="UniProtKB-SubCell"/>
</dbReference>
<dbReference type="InterPro" id="IPR037185">
    <property type="entry name" value="EmrE-like"/>
</dbReference>
<dbReference type="Proteomes" id="UP000663836">
    <property type="component" value="Unassembled WGS sequence"/>
</dbReference>
<evidence type="ECO:0000256" key="4">
    <source>
        <dbReference type="ARBA" id="ARBA00023136"/>
    </source>
</evidence>
<feature type="transmembrane region" description="Helical" evidence="5">
    <location>
        <begin position="209"/>
        <end position="228"/>
    </location>
</feature>
<evidence type="ECO:0000256" key="2">
    <source>
        <dbReference type="ARBA" id="ARBA00022692"/>
    </source>
</evidence>
<accession>A0A819XG89</accession>
<proteinExistence type="predicted"/>